<evidence type="ECO:0000256" key="5">
    <source>
        <dbReference type="ARBA" id="ARBA00023212"/>
    </source>
</evidence>
<dbReference type="GO" id="GO:0008017">
    <property type="term" value="F:microtubule binding"/>
    <property type="evidence" value="ECO:0007669"/>
    <property type="project" value="InterPro"/>
</dbReference>
<gene>
    <name evidence="9" type="ORF">PAHAL_8G212200</name>
</gene>
<evidence type="ECO:0000256" key="4">
    <source>
        <dbReference type="ARBA" id="ARBA00022701"/>
    </source>
</evidence>
<feature type="compositionally biased region" description="Low complexity" evidence="7">
    <location>
        <begin position="44"/>
        <end position="90"/>
    </location>
</feature>
<dbReference type="InterPro" id="IPR044833">
    <property type="entry name" value="WDL5/6"/>
</dbReference>
<dbReference type="InterPro" id="IPR027329">
    <property type="entry name" value="TPX2_C"/>
</dbReference>
<dbReference type="AlphaFoldDB" id="A0A2S3IEU4"/>
<feature type="domain" description="TPX2 C-terminal" evidence="8">
    <location>
        <begin position="252"/>
        <end position="326"/>
    </location>
</feature>
<evidence type="ECO:0000256" key="3">
    <source>
        <dbReference type="ARBA" id="ARBA00022490"/>
    </source>
</evidence>
<dbReference type="Pfam" id="PF06886">
    <property type="entry name" value="TPX2"/>
    <property type="match status" value="1"/>
</dbReference>
<evidence type="ECO:0000259" key="8">
    <source>
        <dbReference type="Pfam" id="PF06886"/>
    </source>
</evidence>
<accession>A0A2S3IEU4</accession>
<evidence type="ECO:0000313" key="9">
    <source>
        <dbReference type="EMBL" id="PAN43130.1"/>
    </source>
</evidence>
<keyword evidence="5" id="KW-0206">Cytoskeleton</keyword>
<feature type="compositionally biased region" description="Basic residues" evidence="7">
    <location>
        <begin position="332"/>
        <end position="341"/>
    </location>
</feature>
<organism evidence="9">
    <name type="scientific">Panicum hallii</name>
    <dbReference type="NCBI Taxonomy" id="206008"/>
    <lineage>
        <taxon>Eukaryota</taxon>
        <taxon>Viridiplantae</taxon>
        <taxon>Streptophyta</taxon>
        <taxon>Embryophyta</taxon>
        <taxon>Tracheophyta</taxon>
        <taxon>Spermatophyta</taxon>
        <taxon>Magnoliopsida</taxon>
        <taxon>Liliopsida</taxon>
        <taxon>Poales</taxon>
        <taxon>Poaceae</taxon>
        <taxon>PACMAD clade</taxon>
        <taxon>Panicoideae</taxon>
        <taxon>Panicodae</taxon>
        <taxon>Paniceae</taxon>
        <taxon>Panicinae</taxon>
        <taxon>Panicum</taxon>
        <taxon>Panicum sect. Panicum</taxon>
    </lineage>
</organism>
<feature type="compositionally biased region" description="Low complexity" evidence="7">
    <location>
        <begin position="232"/>
        <end position="250"/>
    </location>
</feature>
<comment type="similarity">
    <text evidence="2">Belongs to the TPX2 family.</text>
</comment>
<feature type="compositionally biased region" description="Low complexity" evidence="7">
    <location>
        <begin position="123"/>
        <end position="168"/>
    </location>
</feature>
<comment type="subcellular location">
    <subcellularLocation>
        <location evidence="1">Cytoplasm</location>
        <location evidence="1">Cytoskeleton</location>
    </subcellularLocation>
</comment>
<evidence type="ECO:0000256" key="1">
    <source>
        <dbReference type="ARBA" id="ARBA00004245"/>
    </source>
</evidence>
<proteinExistence type="inferred from homology"/>
<feature type="region of interest" description="Disordered" evidence="7">
    <location>
        <begin position="29"/>
        <end position="251"/>
    </location>
</feature>
<keyword evidence="6" id="KW-0175">Coiled coil</keyword>
<keyword evidence="4" id="KW-0493">Microtubule</keyword>
<reference evidence="9" key="1">
    <citation type="submission" date="2018-04" db="EMBL/GenBank/DDBJ databases">
        <title>WGS assembly of Panicum hallii.</title>
        <authorList>
            <person name="Lovell J."/>
            <person name="Jenkins J."/>
            <person name="Lowry D."/>
            <person name="Mamidi S."/>
            <person name="Sreedasyam A."/>
            <person name="Weng X."/>
            <person name="Barry K."/>
            <person name="Bonette J."/>
            <person name="Campitelli B."/>
            <person name="Daum C."/>
            <person name="Gordon S."/>
            <person name="Gould B."/>
            <person name="Lipzen A."/>
            <person name="Macqueen A."/>
            <person name="Palacio-Mejia J."/>
            <person name="Plott C."/>
            <person name="Shakirov E."/>
            <person name="Shu S."/>
            <person name="Yoshinaga Y."/>
            <person name="Zane M."/>
            <person name="Rokhsar D."/>
            <person name="Grimwood J."/>
            <person name="Schmutz J."/>
            <person name="Juenger T."/>
        </authorList>
    </citation>
    <scope>NUCLEOTIDE SEQUENCE [LARGE SCALE GENOMIC DNA]</scope>
    <source>
        <strain evidence="9">FIL2</strain>
    </source>
</reference>
<dbReference type="Proteomes" id="UP000243499">
    <property type="component" value="Chromosome 8"/>
</dbReference>
<dbReference type="GO" id="GO:0005874">
    <property type="term" value="C:microtubule"/>
    <property type="evidence" value="ECO:0007669"/>
    <property type="project" value="UniProtKB-KW"/>
</dbReference>
<protein>
    <recommendedName>
        <fullName evidence="8">TPX2 C-terminal domain-containing protein</fullName>
    </recommendedName>
</protein>
<feature type="compositionally biased region" description="Polar residues" evidence="7">
    <location>
        <begin position="464"/>
        <end position="473"/>
    </location>
</feature>
<evidence type="ECO:0000256" key="6">
    <source>
        <dbReference type="SAM" id="Coils"/>
    </source>
</evidence>
<evidence type="ECO:0000256" key="7">
    <source>
        <dbReference type="SAM" id="MobiDB-lite"/>
    </source>
</evidence>
<feature type="compositionally biased region" description="Low complexity" evidence="7">
    <location>
        <begin position="98"/>
        <end position="108"/>
    </location>
</feature>
<sequence length="473" mass="48085">MEEDGAAAAAAAAVENGAVVEAEGYVVVKPDSEGQPAGDRGDLAAEQEAAPAAEGGSEAASPSVAPAEEAAPAPAKAPAKKAGSGDAAGARKGKLPNGRVPAAPAAAAKGKRPGVLSQSASFPARGPAGGAKKAAAVVGAAAAAAAAPKQAKAVVANGSGSAAAPGRAVADKKPKANPARTPVARRTMPAKSGSVDAAAPNDATPTVQESHENAAKPLKQAQPGKTDDDVRSTTSSTNTPRAAARKSAAAGFSFRLEQRAEKRKEFFQKLEEKIHAKEIEQTNLQEKSKESQEAEIKLLRKSLTFKATPMPSFYKEQPPKVELKKIPPTRARSPKLGRHKPITSATAASADGSVCDSPRSTANSGKVNEVAENNKARAPARKPVQRSVTKTASQVSGTAKADPRPVVTKPKTSNSKPKVSRAKAAQVHDNPVEVPPSEPSAPEEPTIEHGVGEATGLDLAAPFVTSNEVPVHG</sequence>
<dbReference type="EMBL" id="CM008053">
    <property type="protein sequence ID" value="PAN43130.1"/>
    <property type="molecule type" value="Genomic_DNA"/>
</dbReference>
<name>A0A2S3IEU4_9POAL</name>
<dbReference type="PANTHER" id="PTHR31358">
    <property type="entry name" value="PROTEIN WVD2-LIKE 4"/>
    <property type="match status" value="1"/>
</dbReference>
<evidence type="ECO:0000256" key="2">
    <source>
        <dbReference type="ARBA" id="ARBA00005885"/>
    </source>
</evidence>
<feature type="compositionally biased region" description="Polar residues" evidence="7">
    <location>
        <begin position="386"/>
        <end position="397"/>
    </location>
</feature>
<keyword evidence="3" id="KW-0963">Cytoplasm</keyword>
<feature type="coiled-coil region" evidence="6">
    <location>
        <begin position="267"/>
        <end position="297"/>
    </location>
</feature>
<dbReference type="PANTHER" id="PTHR31358:SF30">
    <property type="entry name" value="PROTEIN WVD2-LIKE 4"/>
    <property type="match status" value="1"/>
</dbReference>
<feature type="region of interest" description="Disordered" evidence="7">
    <location>
        <begin position="310"/>
        <end position="473"/>
    </location>
</feature>
<dbReference type="Gramene" id="PAN43130">
    <property type="protein sequence ID" value="PAN43130"/>
    <property type="gene ID" value="PAHAL_8G212200"/>
</dbReference>